<sequence length="146" mass="16712">MDVLGVGYKVIPEGRNMMIQYMSITSDGVDVAEYYKNCGTYITEIAKRSGVCRGTVTHVIAGCAQESSSKAILEVLEQKSDEIYQQDIAACEAEVQAICKDVRDGWKNYRSRWMILNRLYAQYGIPRRKGQKLKKVTFRDIRKKSW</sequence>
<evidence type="ECO:0000313" key="1">
    <source>
        <dbReference type="EMBL" id="RGS42410.1"/>
    </source>
</evidence>
<organism evidence="1 2">
    <name type="scientific">Roseburia hominis</name>
    <dbReference type="NCBI Taxonomy" id="301301"/>
    <lineage>
        <taxon>Bacteria</taxon>
        <taxon>Bacillati</taxon>
        <taxon>Bacillota</taxon>
        <taxon>Clostridia</taxon>
        <taxon>Lachnospirales</taxon>
        <taxon>Lachnospiraceae</taxon>
        <taxon>Roseburia</taxon>
    </lineage>
</organism>
<gene>
    <name evidence="1" type="ORF">DWX93_03545</name>
</gene>
<dbReference type="EMBL" id="QRVL01000001">
    <property type="protein sequence ID" value="RGS42410.1"/>
    <property type="molecule type" value="Genomic_DNA"/>
</dbReference>
<dbReference type="RefSeq" id="WP_118096649.1">
    <property type="nucleotide sequence ID" value="NZ_QRVL01000001.1"/>
</dbReference>
<reference evidence="1 2" key="1">
    <citation type="submission" date="2018-08" db="EMBL/GenBank/DDBJ databases">
        <title>A genome reference for cultivated species of the human gut microbiota.</title>
        <authorList>
            <person name="Zou Y."/>
            <person name="Xue W."/>
            <person name="Luo G."/>
        </authorList>
    </citation>
    <scope>NUCLEOTIDE SEQUENCE [LARGE SCALE GENOMIC DNA]</scope>
    <source>
        <strain evidence="1 2">AF22-12AC</strain>
    </source>
</reference>
<evidence type="ECO:0000313" key="2">
    <source>
        <dbReference type="Proteomes" id="UP000266172"/>
    </source>
</evidence>
<comment type="caution">
    <text evidence="1">The sequence shown here is derived from an EMBL/GenBank/DDBJ whole genome shotgun (WGS) entry which is preliminary data.</text>
</comment>
<name>A0A395VB15_9FIRM</name>
<protein>
    <submittedName>
        <fullName evidence="1">Uncharacterized protein</fullName>
    </submittedName>
</protein>
<accession>A0A395VB15</accession>
<dbReference type="Proteomes" id="UP000266172">
    <property type="component" value="Unassembled WGS sequence"/>
</dbReference>
<dbReference type="AlphaFoldDB" id="A0A395VB15"/>
<proteinExistence type="predicted"/>